<comment type="subcellular location">
    <subcellularLocation>
        <location evidence="6">Cytoplasm</location>
    </subcellularLocation>
</comment>
<comment type="similarity">
    <text evidence="6">Belongs to the HSP33 family.</text>
</comment>
<dbReference type="GO" id="GO:0044183">
    <property type="term" value="F:protein folding chaperone"/>
    <property type="evidence" value="ECO:0007669"/>
    <property type="project" value="TreeGrafter"/>
</dbReference>
<feature type="disulfide bond" description="Redox-active" evidence="6">
    <location>
        <begin position="241"/>
        <end position="243"/>
    </location>
</feature>
<dbReference type="SUPFAM" id="SSF118352">
    <property type="entry name" value="HSP33 redox switch-like"/>
    <property type="match status" value="1"/>
</dbReference>
<protein>
    <recommendedName>
        <fullName evidence="6">33 kDa chaperonin</fullName>
    </recommendedName>
    <alternativeName>
        <fullName evidence="6">Heat shock protein 33 homolog</fullName>
        <shortName evidence="6">HSP33</shortName>
    </alternativeName>
</protein>
<dbReference type="PANTHER" id="PTHR30111:SF1">
    <property type="entry name" value="33 KDA CHAPERONIN"/>
    <property type="match status" value="1"/>
</dbReference>
<name>A0A0D4CMX4_LIMMU</name>
<dbReference type="Gene3D" id="3.90.1280.10">
    <property type="entry name" value="HSP33 redox switch-like"/>
    <property type="match status" value="1"/>
</dbReference>
<comment type="PTM">
    <text evidence="6">Under oxidizing conditions two disulfide bonds are formed involving the reactive cysteines. Under reducing conditions zinc is bound to the reactive cysteines and the protein is inactive.</text>
</comment>
<dbReference type="GO" id="GO:0051082">
    <property type="term" value="F:unfolded protein binding"/>
    <property type="evidence" value="ECO:0007669"/>
    <property type="project" value="UniProtKB-UniRule"/>
</dbReference>
<feature type="disulfide bond" description="Redox-active" evidence="6">
    <location>
        <begin position="274"/>
        <end position="277"/>
    </location>
</feature>
<accession>A0A0D4CMX4</accession>
<dbReference type="HAMAP" id="MF_00117">
    <property type="entry name" value="HslO"/>
    <property type="match status" value="1"/>
</dbReference>
<dbReference type="PIRSF" id="PIRSF005261">
    <property type="entry name" value="Heat_shock_Hsp33"/>
    <property type="match status" value="1"/>
</dbReference>
<evidence type="ECO:0000256" key="4">
    <source>
        <dbReference type="ARBA" id="ARBA00023186"/>
    </source>
</evidence>
<proteinExistence type="inferred from homology"/>
<keyword evidence="3 6" id="KW-1015">Disulfide bond</keyword>
<dbReference type="GO" id="GO:0005737">
    <property type="term" value="C:cytoplasm"/>
    <property type="evidence" value="ECO:0007669"/>
    <property type="project" value="UniProtKB-SubCell"/>
</dbReference>
<evidence type="ECO:0000313" key="8">
    <source>
        <dbReference type="Proteomes" id="UP000003645"/>
    </source>
</evidence>
<keyword evidence="4 6" id="KW-0143">Chaperone</keyword>
<sequence length="301" mass="32533">MENNDYLVKSMTKDGMFRAYAVRATNLVEKAHEIHDTWSASSAALGRTLIGTLLLSTSSLDEKAGMTVKIQGNGPVGYIVADGTAHGEVKGYMKNPHVNLPLNEAGKIDVAGAVGRQGTLSVTTMTPGDKTPYTGEVDLISGELGDDFTYYLAKSEQIPSAVGLSVFVEKDDSIKAAGGFMVQVMPGASDEAITKLETAIKGMPRVSDLLLEGKTPEDILHLLFPDEELKMLQTMPVSYACHCNKNRFAHALATIKPADLKEMIEQDEGAEIVCQFCGKKYHFDKQDLEVILKQATSSDQA</sequence>
<keyword evidence="1 6" id="KW-0963">Cytoplasm</keyword>
<dbReference type="STRING" id="1130798.LBLM1_09850"/>
<dbReference type="Gene3D" id="3.55.30.10">
    <property type="entry name" value="Hsp33 domain"/>
    <property type="match status" value="1"/>
</dbReference>
<dbReference type="CDD" id="cd00498">
    <property type="entry name" value="Hsp33"/>
    <property type="match status" value="1"/>
</dbReference>
<dbReference type="AlphaFoldDB" id="A0A0D4CMX4"/>
<dbReference type="KEGG" id="lmu:LBLM1_09850"/>
<dbReference type="Pfam" id="PF01430">
    <property type="entry name" value="HSP33"/>
    <property type="match status" value="1"/>
</dbReference>
<dbReference type="PANTHER" id="PTHR30111">
    <property type="entry name" value="33 KDA CHAPERONIN"/>
    <property type="match status" value="1"/>
</dbReference>
<dbReference type="GO" id="GO:0042026">
    <property type="term" value="P:protein refolding"/>
    <property type="evidence" value="ECO:0007669"/>
    <property type="project" value="TreeGrafter"/>
</dbReference>
<dbReference type="Proteomes" id="UP000003645">
    <property type="component" value="Chromosome"/>
</dbReference>
<dbReference type="RefSeq" id="WP_006499422.1">
    <property type="nucleotide sequence ID" value="NZ_CP011013.1"/>
</dbReference>
<keyword evidence="2 6" id="KW-0862">Zinc</keyword>
<dbReference type="NCBIfam" id="NF001033">
    <property type="entry name" value="PRK00114.1"/>
    <property type="match status" value="1"/>
</dbReference>
<evidence type="ECO:0000256" key="3">
    <source>
        <dbReference type="ARBA" id="ARBA00023157"/>
    </source>
</evidence>
<reference evidence="7 8" key="1">
    <citation type="journal article" date="2012" name="J. Bacteriol.">
        <title>Genome sequence of Lactobacillus mucosae LM1, isolated from piglet feces.</title>
        <authorList>
            <person name="Lee J.H."/>
            <person name="Valeriano V.D."/>
            <person name="Shin Y.R."/>
            <person name="Chae J.P."/>
            <person name="Kim G.B."/>
            <person name="Ham J.S."/>
            <person name="Chun J."/>
            <person name="Kang D.K."/>
        </authorList>
    </citation>
    <scope>NUCLEOTIDE SEQUENCE [LARGE SCALE GENOMIC DNA]</scope>
    <source>
        <strain evidence="7 8">LM1</strain>
    </source>
</reference>
<dbReference type="InterPro" id="IPR000397">
    <property type="entry name" value="Heat_shock_Hsp33"/>
</dbReference>
<dbReference type="SUPFAM" id="SSF64397">
    <property type="entry name" value="Hsp33 domain"/>
    <property type="match status" value="1"/>
</dbReference>
<dbReference type="OrthoDB" id="9776534at2"/>
<evidence type="ECO:0000256" key="6">
    <source>
        <dbReference type="HAMAP-Rule" id="MF_00117"/>
    </source>
</evidence>
<evidence type="ECO:0000313" key="7">
    <source>
        <dbReference type="EMBL" id="AJT51226.1"/>
    </source>
</evidence>
<dbReference type="InterPro" id="IPR016154">
    <property type="entry name" value="Heat_shock_Hsp33_C"/>
</dbReference>
<organism evidence="7 8">
    <name type="scientific">Limosilactobacillus mucosae LM1</name>
    <dbReference type="NCBI Taxonomy" id="1130798"/>
    <lineage>
        <taxon>Bacteria</taxon>
        <taxon>Bacillati</taxon>
        <taxon>Bacillota</taxon>
        <taxon>Bacilli</taxon>
        <taxon>Lactobacillales</taxon>
        <taxon>Lactobacillaceae</taxon>
        <taxon>Limosilactobacillus</taxon>
    </lineage>
</organism>
<evidence type="ECO:0000256" key="5">
    <source>
        <dbReference type="ARBA" id="ARBA00023284"/>
    </source>
</evidence>
<keyword evidence="5 6" id="KW-0676">Redox-active center</keyword>
<comment type="function">
    <text evidence="6">Redox regulated molecular chaperone. Protects both thermally unfolding and oxidatively damaged proteins from irreversible aggregation. Plays an important role in the bacterial defense system toward oxidative stress.</text>
</comment>
<dbReference type="HOGENOM" id="CLU_054493_1_0_9"/>
<dbReference type="EMBL" id="CP011013">
    <property type="protein sequence ID" value="AJT51226.1"/>
    <property type="molecule type" value="Genomic_DNA"/>
</dbReference>
<gene>
    <name evidence="6" type="primary">hslO</name>
    <name evidence="7" type="ORF">LBLM1_09850</name>
</gene>
<keyword evidence="8" id="KW-1185">Reference proteome</keyword>
<evidence type="ECO:0000256" key="2">
    <source>
        <dbReference type="ARBA" id="ARBA00022833"/>
    </source>
</evidence>
<dbReference type="InterPro" id="IPR016153">
    <property type="entry name" value="Heat_shock_Hsp33_N"/>
</dbReference>
<evidence type="ECO:0000256" key="1">
    <source>
        <dbReference type="ARBA" id="ARBA00022490"/>
    </source>
</evidence>